<reference evidence="1 2" key="1">
    <citation type="submission" date="2016-10" db="EMBL/GenBank/DDBJ databases">
        <authorList>
            <person name="de Groot N.N."/>
        </authorList>
    </citation>
    <scope>NUCLEOTIDE SEQUENCE [LARGE SCALE GENOMIC DNA]</scope>
    <source>
        <strain evidence="1 2">DSM 44993</strain>
    </source>
</reference>
<proteinExistence type="predicted"/>
<name>A0A1H8TZV7_9PSEU</name>
<organism evidence="1 2">
    <name type="scientific">Amycolatopsis saalfeldensis</name>
    <dbReference type="NCBI Taxonomy" id="394193"/>
    <lineage>
        <taxon>Bacteria</taxon>
        <taxon>Bacillati</taxon>
        <taxon>Actinomycetota</taxon>
        <taxon>Actinomycetes</taxon>
        <taxon>Pseudonocardiales</taxon>
        <taxon>Pseudonocardiaceae</taxon>
        <taxon>Amycolatopsis</taxon>
    </lineage>
</organism>
<evidence type="ECO:0000313" key="1">
    <source>
        <dbReference type="EMBL" id="SEO96540.1"/>
    </source>
</evidence>
<gene>
    <name evidence="1" type="ORF">SAMN04489732_1031</name>
</gene>
<dbReference type="RefSeq" id="WP_177231234.1">
    <property type="nucleotide sequence ID" value="NZ_FOEF01000003.1"/>
</dbReference>
<sequence>NNGVLLGDERLRFVATDLVFAGGPFDAGYFELADRPLSVEERLVVRLGEEKGRPGPPPALGPVEWPQARRDTALRKYNAEYAVGGLAEIERARGMAEAVLIAEGSHRSVFVSWARHLVRELGLGLVGDSLTRFVRLFVETFGLVGDRLEVVEDGVDRLVVHRFSRLAVPQYENWAVLPRVIEEAFARAWCVVSRVVGEEVEVTVEESRSDGAEATVWRFREIG</sequence>
<dbReference type="EMBL" id="FOEF01000003">
    <property type="protein sequence ID" value="SEO96540.1"/>
    <property type="molecule type" value="Genomic_DNA"/>
</dbReference>
<dbReference type="STRING" id="394193.SAMN04489732_1031"/>
<protein>
    <submittedName>
        <fullName evidence="1">Uncharacterized protein</fullName>
    </submittedName>
</protein>
<accession>A0A1H8TZV7</accession>
<evidence type="ECO:0000313" key="2">
    <source>
        <dbReference type="Proteomes" id="UP000198582"/>
    </source>
</evidence>
<keyword evidence="2" id="KW-1185">Reference proteome</keyword>
<dbReference type="AlphaFoldDB" id="A0A1H8TZV7"/>
<dbReference type="Proteomes" id="UP000198582">
    <property type="component" value="Unassembled WGS sequence"/>
</dbReference>
<feature type="non-terminal residue" evidence="1">
    <location>
        <position position="1"/>
    </location>
</feature>